<name>A0ABW4XXA2_9FLAO</name>
<evidence type="ECO:0000313" key="3">
    <source>
        <dbReference type="Proteomes" id="UP001597342"/>
    </source>
</evidence>
<keyword evidence="3" id="KW-1185">Reference proteome</keyword>
<dbReference type="EMBL" id="JBHUHU010000003">
    <property type="protein sequence ID" value="MFD2100140.1"/>
    <property type="molecule type" value="Genomic_DNA"/>
</dbReference>
<protein>
    <submittedName>
        <fullName evidence="2">DUF3644 domain-containing protein</fullName>
    </submittedName>
</protein>
<gene>
    <name evidence="2" type="ORF">ACFSJE_10165</name>
</gene>
<feature type="domain" description="DUF3644" evidence="1">
    <location>
        <begin position="87"/>
        <end position="273"/>
    </location>
</feature>
<organism evidence="2 3">
    <name type="scientific">Flagellimonas iocasae</name>
    <dbReference type="NCBI Taxonomy" id="2055905"/>
    <lineage>
        <taxon>Bacteria</taxon>
        <taxon>Pseudomonadati</taxon>
        <taxon>Bacteroidota</taxon>
        <taxon>Flavobacteriia</taxon>
        <taxon>Flavobacteriales</taxon>
        <taxon>Flavobacteriaceae</taxon>
        <taxon>Flagellimonas</taxon>
    </lineage>
</organism>
<dbReference type="Proteomes" id="UP001597342">
    <property type="component" value="Unassembled WGS sequence"/>
</dbReference>
<evidence type="ECO:0000313" key="2">
    <source>
        <dbReference type="EMBL" id="MFD2100140.1"/>
    </source>
</evidence>
<proteinExistence type="predicted"/>
<evidence type="ECO:0000259" key="1">
    <source>
        <dbReference type="Pfam" id="PF12358"/>
    </source>
</evidence>
<accession>A0ABW4XXA2</accession>
<sequence>MEEEDREFTDKELAKASTYPLGASLRAKLNRNEFGQFILKQPNSMYKAQHTIGISLDEYALKVSSKYRHANPVKHSTGTSPSKPSEQLVDKSIQAALAAIEIYNKPDFKYREETFSILMINAWESLLKAKILQDGLEQMEVLYLNDKNNPGGFIQSRSGNFRTITIGDSIKKVKLDRTLKDNLFILVELRDNAVHFRNDSPVLNTKLLEVGTASLHSYLEMCKDWFKRDLSKYNFYMMPMSFFHAHELKSYSVNSESVQTQNLLRYIGNKEKEHPHDPLSAHSISLRLETKFVKSKMLIDPNDPDAISITVDEDDAFTKTFVWECRKDLLPRLTNRYSDFKQTPQFWSLLKELKKNPKFCRVRYLNTKTKTGVKQEFYNPNIVQELDKHYTKK</sequence>
<comment type="caution">
    <text evidence="2">The sequence shown here is derived from an EMBL/GenBank/DDBJ whole genome shotgun (WGS) entry which is preliminary data.</text>
</comment>
<dbReference type="InterPro" id="IPR022104">
    <property type="entry name" value="DUF3644"/>
</dbReference>
<reference evidence="3" key="1">
    <citation type="journal article" date="2019" name="Int. J. Syst. Evol. Microbiol.">
        <title>The Global Catalogue of Microorganisms (GCM) 10K type strain sequencing project: providing services to taxonomists for standard genome sequencing and annotation.</title>
        <authorList>
            <consortium name="The Broad Institute Genomics Platform"/>
            <consortium name="The Broad Institute Genome Sequencing Center for Infectious Disease"/>
            <person name="Wu L."/>
            <person name="Ma J."/>
        </authorList>
    </citation>
    <scope>NUCLEOTIDE SEQUENCE [LARGE SCALE GENOMIC DNA]</scope>
    <source>
        <strain evidence="3">JCM 3389</strain>
    </source>
</reference>
<dbReference type="RefSeq" id="WP_379830863.1">
    <property type="nucleotide sequence ID" value="NZ_JBHUHU010000003.1"/>
</dbReference>
<dbReference type="Pfam" id="PF12358">
    <property type="entry name" value="DUF3644"/>
    <property type="match status" value="1"/>
</dbReference>